<evidence type="ECO:0000256" key="4">
    <source>
        <dbReference type="ARBA" id="ARBA00022723"/>
    </source>
</evidence>
<evidence type="ECO:0000256" key="8">
    <source>
        <dbReference type="ARBA" id="ARBA00048348"/>
    </source>
</evidence>
<dbReference type="EMBL" id="ML994676">
    <property type="protein sequence ID" value="KAF2178271.1"/>
    <property type="molecule type" value="Genomic_DNA"/>
</dbReference>
<dbReference type="GO" id="GO:0008270">
    <property type="term" value="F:zinc ion binding"/>
    <property type="evidence" value="ECO:0007669"/>
    <property type="project" value="UniProtKB-UniRule"/>
</dbReference>
<evidence type="ECO:0000313" key="12">
    <source>
        <dbReference type="Proteomes" id="UP000800200"/>
    </source>
</evidence>
<evidence type="ECO:0000256" key="7">
    <source>
        <dbReference type="ARBA" id="ARBA00031969"/>
    </source>
</evidence>
<dbReference type="SUPFAM" id="SSF53056">
    <property type="entry name" value="beta-carbonic anhydrase, cab"/>
    <property type="match status" value="1"/>
</dbReference>
<evidence type="ECO:0000256" key="3">
    <source>
        <dbReference type="ARBA" id="ARBA00014628"/>
    </source>
</evidence>
<dbReference type="InterPro" id="IPR015892">
    <property type="entry name" value="Carbonic_anhydrase_CS"/>
</dbReference>
<dbReference type="OrthoDB" id="10248475at2759"/>
<keyword evidence="5 9" id="KW-0862">Zinc</keyword>
<dbReference type="FunFam" id="3.40.1050.10:FF:000001">
    <property type="entry name" value="Carbonic anhydrase"/>
    <property type="match status" value="1"/>
</dbReference>
<feature type="binding site" evidence="9">
    <location>
        <position position="104"/>
    </location>
    <ligand>
        <name>Zn(2+)</name>
        <dbReference type="ChEBI" id="CHEBI:29105"/>
    </ligand>
</feature>
<feature type="binding site" evidence="9">
    <location>
        <position position="107"/>
    </location>
    <ligand>
        <name>Zn(2+)</name>
        <dbReference type="ChEBI" id="CHEBI:29105"/>
    </ligand>
</feature>
<dbReference type="GO" id="GO:0034599">
    <property type="term" value="P:cellular response to oxidative stress"/>
    <property type="evidence" value="ECO:0007669"/>
    <property type="project" value="TreeGrafter"/>
</dbReference>
<comment type="similarity">
    <text evidence="1 10">Belongs to the beta-class carbonic anhydrase family.</text>
</comment>
<keyword evidence="4 9" id="KW-0479">Metal-binding</keyword>
<dbReference type="InterPro" id="IPR036874">
    <property type="entry name" value="Carbonic_anhydrase_sf"/>
</dbReference>
<reference evidence="11" key="1">
    <citation type="journal article" date="2020" name="Stud. Mycol.">
        <title>101 Dothideomycetes genomes: a test case for predicting lifestyles and emergence of pathogens.</title>
        <authorList>
            <person name="Haridas S."/>
            <person name="Albert R."/>
            <person name="Binder M."/>
            <person name="Bloem J."/>
            <person name="Labutti K."/>
            <person name="Salamov A."/>
            <person name="Andreopoulos B."/>
            <person name="Baker S."/>
            <person name="Barry K."/>
            <person name="Bills G."/>
            <person name="Bluhm B."/>
            <person name="Cannon C."/>
            <person name="Castanera R."/>
            <person name="Culley D."/>
            <person name="Daum C."/>
            <person name="Ezra D."/>
            <person name="Gonzalez J."/>
            <person name="Henrissat B."/>
            <person name="Kuo A."/>
            <person name="Liang C."/>
            <person name="Lipzen A."/>
            <person name="Lutzoni F."/>
            <person name="Magnuson J."/>
            <person name="Mondo S."/>
            <person name="Nolan M."/>
            <person name="Ohm R."/>
            <person name="Pangilinan J."/>
            <person name="Park H.-J."/>
            <person name="Ramirez L."/>
            <person name="Alfaro M."/>
            <person name="Sun H."/>
            <person name="Tritt A."/>
            <person name="Yoshinaga Y."/>
            <person name="Zwiers L.-H."/>
            <person name="Turgeon B."/>
            <person name="Goodwin S."/>
            <person name="Spatafora J."/>
            <person name="Crous P."/>
            <person name="Grigoriev I."/>
        </authorList>
    </citation>
    <scope>NUCLEOTIDE SEQUENCE</scope>
    <source>
        <strain evidence="11">CBS 207.26</strain>
    </source>
</reference>
<feature type="binding site" evidence="9">
    <location>
        <position position="48"/>
    </location>
    <ligand>
        <name>Zn(2+)</name>
        <dbReference type="ChEBI" id="CHEBI:29105"/>
    </ligand>
</feature>
<comment type="function">
    <text evidence="10">Reversible hydration of carbon dioxide.</text>
</comment>
<protein>
    <recommendedName>
        <fullName evidence="3 10">Carbonic anhydrase</fullName>
        <ecNumber evidence="2 10">4.2.1.1</ecNumber>
    </recommendedName>
    <alternativeName>
        <fullName evidence="7 10">Carbonate dehydratase</fullName>
    </alternativeName>
</protein>
<dbReference type="PROSITE" id="PS00705">
    <property type="entry name" value="PROK_CO2_ANHYDRASE_2"/>
    <property type="match status" value="1"/>
</dbReference>
<dbReference type="Gene3D" id="3.40.1050.10">
    <property type="entry name" value="Carbonic anhydrase"/>
    <property type="match status" value="1"/>
</dbReference>
<name>A0A6A6DFK6_9PEZI</name>
<evidence type="ECO:0000256" key="10">
    <source>
        <dbReference type="RuleBase" id="RU003956"/>
    </source>
</evidence>
<feature type="binding site" evidence="9">
    <location>
        <position position="50"/>
    </location>
    <ligand>
        <name>Zn(2+)</name>
        <dbReference type="ChEBI" id="CHEBI:29105"/>
    </ligand>
</feature>
<dbReference type="GO" id="GO:0005737">
    <property type="term" value="C:cytoplasm"/>
    <property type="evidence" value="ECO:0007669"/>
    <property type="project" value="TreeGrafter"/>
</dbReference>
<evidence type="ECO:0000313" key="11">
    <source>
        <dbReference type="EMBL" id="KAF2178271.1"/>
    </source>
</evidence>
<dbReference type="EC" id="4.2.1.1" evidence="2 10"/>
<sequence length="214" mass="23332">MAPISFTDAIERVVAGNRVYAQQTAEQDPNFFKTLATGQAPEILWIGCADSRIPETTICNCMPGELFVHRNIANTVHGNDLNAASVVEYAVAHLKVKKVVVCGHTKCGGANAALGDADLGETLNTWLHPVRELRRKHKIELEELPDDDARSARVAELNVHQSIEVLKQHPAIKKAIHDRGLSLHGMIYDIGAGHLKLLEEAGGKKSNGLWSADH</sequence>
<comment type="catalytic activity">
    <reaction evidence="8 10">
        <text>hydrogencarbonate + H(+) = CO2 + H2O</text>
        <dbReference type="Rhea" id="RHEA:10748"/>
        <dbReference type="ChEBI" id="CHEBI:15377"/>
        <dbReference type="ChEBI" id="CHEBI:15378"/>
        <dbReference type="ChEBI" id="CHEBI:16526"/>
        <dbReference type="ChEBI" id="CHEBI:17544"/>
        <dbReference type="EC" id="4.2.1.1"/>
    </reaction>
</comment>
<dbReference type="PANTHER" id="PTHR11002">
    <property type="entry name" value="CARBONIC ANHYDRASE"/>
    <property type="match status" value="1"/>
</dbReference>
<evidence type="ECO:0000256" key="1">
    <source>
        <dbReference type="ARBA" id="ARBA00006217"/>
    </source>
</evidence>
<proteinExistence type="inferred from homology"/>
<accession>A0A6A6DFK6</accession>
<organism evidence="11 12">
    <name type="scientific">Zopfia rhizophila CBS 207.26</name>
    <dbReference type="NCBI Taxonomy" id="1314779"/>
    <lineage>
        <taxon>Eukaryota</taxon>
        <taxon>Fungi</taxon>
        <taxon>Dikarya</taxon>
        <taxon>Ascomycota</taxon>
        <taxon>Pezizomycotina</taxon>
        <taxon>Dothideomycetes</taxon>
        <taxon>Dothideomycetes incertae sedis</taxon>
        <taxon>Zopfiaceae</taxon>
        <taxon>Zopfia</taxon>
    </lineage>
</organism>
<evidence type="ECO:0000256" key="2">
    <source>
        <dbReference type="ARBA" id="ARBA00012925"/>
    </source>
</evidence>
<keyword evidence="6 10" id="KW-0456">Lyase</keyword>
<evidence type="ECO:0000256" key="9">
    <source>
        <dbReference type="PIRSR" id="PIRSR601765-1"/>
    </source>
</evidence>
<dbReference type="Proteomes" id="UP000800200">
    <property type="component" value="Unassembled WGS sequence"/>
</dbReference>
<dbReference type="PANTHER" id="PTHR11002:SF76">
    <property type="entry name" value="CARBONIC ANHYDRASE"/>
    <property type="match status" value="1"/>
</dbReference>
<gene>
    <name evidence="11" type="ORF">K469DRAFT_718370</name>
</gene>
<dbReference type="Pfam" id="PF00484">
    <property type="entry name" value="Pro_CA"/>
    <property type="match status" value="1"/>
</dbReference>
<dbReference type="GO" id="GO:0004089">
    <property type="term" value="F:carbonate dehydratase activity"/>
    <property type="evidence" value="ECO:0007669"/>
    <property type="project" value="UniProtKB-UniRule"/>
</dbReference>
<dbReference type="GO" id="GO:0015976">
    <property type="term" value="P:carbon utilization"/>
    <property type="evidence" value="ECO:0007669"/>
    <property type="project" value="InterPro"/>
</dbReference>
<dbReference type="AlphaFoldDB" id="A0A6A6DFK6"/>
<dbReference type="InterPro" id="IPR001765">
    <property type="entry name" value="Carbonic_anhydrase"/>
</dbReference>
<dbReference type="SMART" id="SM00947">
    <property type="entry name" value="Pro_CA"/>
    <property type="match status" value="1"/>
</dbReference>
<evidence type="ECO:0000256" key="6">
    <source>
        <dbReference type="ARBA" id="ARBA00023239"/>
    </source>
</evidence>
<dbReference type="CDD" id="cd00883">
    <property type="entry name" value="beta_CA_cladeA"/>
    <property type="match status" value="1"/>
</dbReference>
<comment type="cofactor">
    <cofactor evidence="9">
        <name>Zn(2+)</name>
        <dbReference type="ChEBI" id="CHEBI:29105"/>
    </cofactor>
    <text evidence="9">Binds 1 zinc ion per subunit.</text>
</comment>
<dbReference type="GO" id="GO:0071244">
    <property type="term" value="P:cellular response to carbon dioxide"/>
    <property type="evidence" value="ECO:0007669"/>
    <property type="project" value="TreeGrafter"/>
</dbReference>
<keyword evidence="12" id="KW-1185">Reference proteome</keyword>
<evidence type="ECO:0000256" key="5">
    <source>
        <dbReference type="ARBA" id="ARBA00022833"/>
    </source>
</evidence>